<comment type="caution">
    <text evidence="2">The sequence shown here is derived from an EMBL/GenBank/DDBJ whole genome shotgun (WGS) entry which is preliminary data.</text>
</comment>
<reference evidence="2 3" key="1">
    <citation type="journal article" date="2019" name="G3 (Bethesda)">
        <title>Sequencing of a Wild Apple (Malus baccata) Genome Unravels the Differences Between Cultivated and Wild Apple Species Regarding Disease Resistance and Cold Tolerance.</title>
        <authorList>
            <person name="Chen X."/>
        </authorList>
    </citation>
    <scope>NUCLEOTIDE SEQUENCE [LARGE SCALE GENOMIC DNA]</scope>
    <source>
        <strain evidence="3">cv. Shandingzi</strain>
        <tissue evidence="2">Leaves</tissue>
    </source>
</reference>
<accession>A0A540M3K9</accession>
<evidence type="ECO:0000313" key="3">
    <source>
        <dbReference type="Proteomes" id="UP000315295"/>
    </source>
</evidence>
<protein>
    <submittedName>
        <fullName evidence="2">Uncharacterized protein</fullName>
    </submittedName>
</protein>
<dbReference type="STRING" id="106549.A0A540M3K9"/>
<sequence>MMNGNNRNFFGKRPNIQFKRRGGNNNYKKGRWNDSSRKQPSEDYQLLNTVYLILCPSKSSVVLLGSSPTKNSSKQNNHENLAEGNEMEPHCAAQDALLKVHDRIVEEDRFGGVTFDDDNENTVVTSRLLVPNNMNPRKDKPPSGFPMPFLSPRNLMLSNRAPSHTMLPMPWTGGYENRSGFAQSWEIWWVIGKGSFNVKQLQLETGASIHAQDASKDSEESVIHVSAFENRTSEFSDKGIITTRLLVIGCLLGQRGHESNANDIHATFVKYVKSNDWDKAIQFLRDHPQVGSERISSGGTALRYAVRPLNNCSVRNIEQLVELMAKEDLEIQDTIGSTDLYLLITFRQNRVEVVAKRMVEKNDKLLSILPAGTTPLVVFAPSLSIGERMARYLYSVTPRKTLHVTDASQFISLGFRYKRFGKRGNPLSFKHDQLLMSTP</sequence>
<gene>
    <name evidence="2" type="ORF">C1H46_021289</name>
</gene>
<dbReference type="InterPro" id="IPR036612">
    <property type="entry name" value="KH_dom_type_1_sf"/>
</dbReference>
<dbReference type="SUPFAM" id="SSF54791">
    <property type="entry name" value="Eukaryotic type KH-domain (KH-domain type I)"/>
    <property type="match status" value="1"/>
</dbReference>
<evidence type="ECO:0000313" key="2">
    <source>
        <dbReference type="EMBL" id="TQD93082.1"/>
    </source>
</evidence>
<evidence type="ECO:0000256" key="1">
    <source>
        <dbReference type="SAM" id="MobiDB-lite"/>
    </source>
</evidence>
<dbReference type="AlphaFoldDB" id="A0A540M3K9"/>
<organism evidence="2 3">
    <name type="scientific">Malus baccata</name>
    <name type="common">Siberian crab apple</name>
    <name type="synonym">Pyrus baccata</name>
    <dbReference type="NCBI Taxonomy" id="106549"/>
    <lineage>
        <taxon>Eukaryota</taxon>
        <taxon>Viridiplantae</taxon>
        <taxon>Streptophyta</taxon>
        <taxon>Embryophyta</taxon>
        <taxon>Tracheophyta</taxon>
        <taxon>Spermatophyta</taxon>
        <taxon>Magnoliopsida</taxon>
        <taxon>eudicotyledons</taxon>
        <taxon>Gunneridae</taxon>
        <taxon>Pentapetalae</taxon>
        <taxon>rosids</taxon>
        <taxon>fabids</taxon>
        <taxon>Rosales</taxon>
        <taxon>Rosaceae</taxon>
        <taxon>Amygdaloideae</taxon>
        <taxon>Maleae</taxon>
        <taxon>Malus</taxon>
    </lineage>
</organism>
<keyword evidence="3" id="KW-1185">Reference proteome</keyword>
<feature type="compositionally biased region" description="Basic and acidic residues" evidence="1">
    <location>
        <begin position="31"/>
        <end position="40"/>
    </location>
</feature>
<feature type="region of interest" description="Disordered" evidence="1">
    <location>
        <begin position="1"/>
        <end position="40"/>
    </location>
</feature>
<proteinExistence type="predicted"/>
<dbReference type="Proteomes" id="UP000315295">
    <property type="component" value="Unassembled WGS sequence"/>
</dbReference>
<dbReference type="EMBL" id="VIEB01000377">
    <property type="protein sequence ID" value="TQD93082.1"/>
    <property type="molecule type" value="Genomic_DNA"/>
</dbReference>
<dbReference type="GO" id="GO:0003723">
    <property type="term" value="F:RNA binding"/>
    <property type="evidence" value="ECO:0007669"/>
    <property type="project" value="InterPro"/>
</dbReference>
<name>A0A540M3K9_MALBA</name>